<feature type="domain" description="Antitoxin FitA-like ribbon-helix-helix" evidence="1">
    <location>
        <begin position="9"/>
        <end position="43"/>
    </location>
</feature>
<evidence type="ECO:0000259" key="1">
    <source>
        <dbReference type="Pfam" id="PF22513"/>
    </source>
</evidence>
<sequence>MLLMPVLRIDDLSDAVLDALRQRAVRHGRSLDAEVRALLEEAVKPQGRLKLGSLLADIGRQAKLTDEEVTLINQRDQSLPCPVNFE</sequence>
<keyword evidence="2" id="KW-0238">DNA-binding</keyword>
<dbReference type="GO" id="GO:0003677">
    <property type="term" value="F:DNA binding"/>
    <property type="evidence" value="ECO:0007669"/>
    <property type="project" value="UniProtKB-KW"/>
</dbReference>
<organism evidence="2 3">
    <name type="scientific">Sinimarinibacterium thermocellulolyticum</name>
    <dbReference type="NCBI Taxonomy" id="3170016"/>
    <lineage>
        <taxon>Bacteria</taxon>
        <taxon>Pseudomonadati</taxon>
        <taxon>Pseudomonadota</taxon>
        <taxon>Gammaproteobacteria</taxon>
        <taxon>Nevskiales</taxon>
        <taxon>Nevskiaceae</taxon>
        <taxon>Sinimarinibacterium</taxon>
    </lineage>
</organism>
<dbReference type="InterPro" id="IPR053853">
    <property type="entry name" value="FitA-like_RHH"/>
</dbReference>
<dbReference type="RefSeq" id="WP_352890450.1">
    <property type="nucleotide sequence ID" value="NZ_JBEPIJ010000020.1"/>
</dbReference>
<protein>
    <submittedName>
        <fullName evidence="2">Arc family DNA-binding protein</fullName>
    </submittedName>
</protein>
<dbReference type="EMBL" id="JBEPIJ010000020">
    <property type="protein sequence ID" value="MES0875076.1"/>
    <property type="molecule type" value="Genomic_DNA"/>
</dbReference>
<accession>A0ABV2ACV6</accession>
<reference evidence="2 3" key="1">
    <citation type="submission" date="2024-06" db="EMBL/GenBank/DDBJ databases">
        <authorList>
            <person name="Li Z."/>
            <person name="Jiang Y."/>
        </authorList>
    </citation>
    <scope>NUCLEOTIDE SEQUENCE [LARGE SCALE GENOMIC DNA]</scope>
    <source>
        <strain evidence="2 3">HSW-8</strain>
    </source>
</reference>
<dbReference type="Gene3D" id="1.10.1220.10">
    <property type="entry name" value="Met repressor-like"/>
    <property type="match status" value="1"/>
</dbReference>
<dbReference type="Proteomes" id="UP001465331">
    <property type="component" value="Unassembled WGS sequence"/>
</dbReference>
<keyword evidence="3" id="KW-1185">Reference proteome</keyword>
<dbReference type="Pfam" id="PF22513">
    <property type="entry name" value="FitA-like_RHH"/>
    <property type="match status" value="1"/>
</dbReference>
<proteinExistence type="predicted"/>
<dbReference type="InterPro" id="IPR010985">
    <property type="entry name" value="Ribbon_hlx_hlx"/>
</dbReference>
<comment type="caution">
    <text evidence="2">The sequence shown here is derived from an EMBL/GenBank/DDBJ whole genome shotgun (WGS) entry which is preliminary data.</text>
</comment>
<name>A0ABV2ACV6_9GAMM</name>
<dbReference type="InterPro" id="IPR013321">
    <property type="entry name" value="Arc_rbn_hlx_hlx"/>
</dbReference>
<dbReference type="SUPFAM" id="SSF47598">
    <property type="entry name" value="Ribbon-helix-helix"/>
    <property type="match status" value="1"/>
</dbReference>
<gene>
    <name evidence="2" type="ORF">ABSH63_13820</name>
</gene>
<evidence type="ECO:0000313" key="2">
    <source>
        <dbReference type="EMBL" id="MES0875076.1"/>
    </source>
</evidence>
<evidence type="ECO:0000313" key="3">
    <source>
        <dbReference type="Proteomes" id="UP001465331"/>
    </source>
</evidence>